<protein>
    <submittedName>
        <fullName evidence="2">Uncharacterized protein</fullName>
    </submittedName>
</protein>
<name>A0A6M3M9Z9_9ZZZZ</name>
<sequence length="120" mass="14669">MNDEQMMQIIRTEEKVKVMKHFMNEGIVEKKHKTNDANWSRVRQPTWNWYENNYRIAQETPVKIEFDDLVGRVVKVKNTEYEYVIGHRDNNNIYYLTNSRYTYLREDLLKECWIKGVNCE</sequence>
<evidence type="ECO:0000313" key="1">
    <source>
        <dbReference type="EMBL" id="QJB00721.1"/>
    </source>
</evidence>
<accession>A0A6M3M9Z9</accession>
<dbReference type="EMBL" id="MT143699">
    <property type="protein sequence ID" value="QJB00721.1"/>
    <property type="molecule type" value="Genomic_DNA"/>
</dbReference>
<proteinExistence type="predicted"/>
<gene>
    <name evidence="1" type="ORF">MM171A00291_0029</name>
    <name evidence="2" type="ORF">MM171B00223_0028</name>
</gene>
<evidence type="ECO:0000313" key="2">
    <source>
        <dbReference type="EMBL" id="QJB04651.1"/>
    </source>
</evidence>
<organism evidence="2">
    <name type="scientific">viral metagenome</name>
    <dbReference type="NCBI Taxonomy" id="1070528"/>
    <lineage>
        <taxon>unclassified sequences</taxon>
        <taxon>metagenomes</taxon>
        <taxon>organismal metagenomes</taxon>
    </lineage>
</organism>
<reference evidence="2" key="1">
    <citation type="submission" date="2020-03" db="EMBL/GenBank/DDBJ databases">
        <title>The deep terrestrial virosphere.</title>
        <authorList>
            <person name="Holmfeldt K."/>
            <person name="Nilsson E."/>
            <person name="Simone D."/>
            <person name="Lopez-Fernandez M."/>
            <person name="Wu X."/>
            <person name="de Brujin I."/>
            <person name="Lundin D."/>
            <person name="Andersson A."/>
            <person name="Bertilsson S."/>
            <person name="Dopson M."/>
        </authorList>
    </citation>
    <scope>NUCLEOTIDE SEQUENCE</scope>
    <source>
        <strain evidence="1">MM171A00291</strain>
        <strain evidence="2">MM171B00223</strain>
    </source>
</reference>
<dbReference type="EMBL" id="MT143887">
    <property type="protein sequence ID" value="QJB04651.1"/>
    <property type="molecule type" value="Genomic_DNA"/>
</dbReference>
<dbReference type="AlphaFoldDB" id="A0A6M3M9Z9"/>